<evidence type="ECO:0000256" key="8">
    <source>
        <dbReference type="SAM" id="MobiDB-lite"/>
    </source>
</evidence>
<evidence type="ECO:0000259" key="10">
    <source>
        <dbReference type="PROSITE" id="PS50125"/>
    </source>
</evidence>
<dbReference type="CDD" id="cd03244">
    <property type="entry name" value="ABCC_MRP_domain2"/>
    <property type="match status" value="1"/>
</dbReference>
<feature type="transmembrane region" description="Helical" evidence="9">
    <location>
        <begin position="31"/>
        <end position="64"/>
    </location>
</feature>
<dbReference type="Gene3D" id="3.30.70.1230">
    <property type="entry name" value="Nucleotide cyclase"/>
    <property type="match status" value="2"/>
</dbReference>
<dbReference type="SUPFAM" id="SSF52540">
    <property type="entry name" value="P-loop containing nucleoside triphosphate hydrolases"/>
    <property type="match status" value="1"/>
</dbReference>
<comment type="subcellular location">
    <subcellularLocation>
        <location evidence="1">Membrane</location>
    </subcellularLocation>
</comment>
<evidence type="ECO:0000256" key="2">
    <source>
        <dbReference type="ARBA" id="ARBA00022448"/>
    </source>
</evidence>
<dbReference type="InterPro" id="IPR029787">
    <property type="entry name" value="Nucleotide_cyclase"/>
</dbReference>
<feature type="transmembrane region" description="Helical" evidence="9">
    <location>
        <begin position="163"/>
        <end position="181"/>
    </location>
</feature>
<feature type="compositionally biased region" description="Low complexity" evidence="8">
    <location>
        <begin position="528"/>
        <end position="550"/>
    </location>
</feature>
<dbReference type="GO" id="GO:0016887">
    <property type="term" value="F:ATP hydrolysis activity"/>
    <property type="evidence" value="ECO:0007669"/>
    <property type="project" value="InterPro"/>
</dbReference>
<dbReference type="InterPro" id="IPR001054">
    <property type="entry name" value="A/G_cyclase"/>
</dbReference>
<feature type="domain" description="Guanylate cyclase" evidence="10">
    <location>
        <begin position="595"/>
        <end position="739"/>
    </location>
</feature>
<feature type="transmembrane region" description="Helical" evidence="9">
    <location>
        <begin position="134"/>
        <end position="154"/>
    </location>
</feature>
<feature type="region of interest" description="Disordered" evidence="8">
    <location>
        <begin position="502"/>
        <end position="555"/>
    </location>
</feature>
<dbReference type="CDD" id="cd07302">
    <property type="entry name" value="CHD"/>
    <property type="match status" value="2"/>
</dbReference>
<organism evidence="13 14">
    <name type="scientific">Physocladia obscura</name>
    <dbReference type="NCBI Taxonomy" id="109957"/>
    <lineage>
        <taxon>Eukaryota</taxon>
        <taxon>Fungi</taxon>
        <taxon>Fungi incertae sedis</taxon>
        <taxon>Chytridiomycota</taxon>
        <taxon>Chytridiomycota incertae sedis</taxon>
        <taxon>Chytridiomycetes</taxon>
        <taxon>Chytridiales</taxon>
        <taxon>Chytriomycetaceae</taxon>
        <taxon>Physocladia</taxon>
    </lineage>
</organism>
<comment type="caution">
    <text evidence="13">The sequence shown here is derived from an EMBL/GenBank/DDBJ whole genome shotgun (WGS) entry which is preliminary data.</text>
</comment>
<keyword evidence="7 9" id="KW-0472">Membrane</keyword>
<keyword evidence="2" id="KW-0813">Transport</keyword>
<proteinExistence type="predicted"/>
<keyword evidence="3 9" id="KW-0812">Transmembrane</keyword>
<keyword evidence="5 13" id="KW-0067">ATP-binding</keyword>
<dbReference type="Gene3D" id="3.40.50.300">
    <property type="entry name" value="P-loop containing nucleotide triphosphate hydrolases"/>
    <property type="match status" value="1"/>
</dbReference>
<evidence type="ECO:0000256" key="5">
    <source>
        <dbReference type="ARBA" id="ARBA00022840"/>
    </source>
</evidence>
<dbReference type="EMBL" id="JADGJH010001261">
    <property type="protein sequence ID" value="KAJ3115927.1"/>
    <property type="molecule type" value="Genomic_DNA"/>
</dbReference>
<dbReference type="InterPro" id="IPR050173">
    <property type="entry name" value="ABC_transporter_C-like"/>
</dbReference>
<evidence type="ECO:0000256" key="3">
    <source>
        <dbReference type="ARBA" id="ARBA00022692"/>
    </source>
</evidence>
<gene>
    <name evidence="13" type="primary">ABCC11</name>
    <name evidence="13" type="ORF">HK100_001206</name>
</gene>
<evidence type="ECO:0000313" key="14">
    <source>
        <dbReference type="Proteomes" id="UP001211907"/>
    </source>
</evidence>
<evidence type="ECO:0000256" key="6">
    <source>
        <dbReference type="ARBA" id="ARBA00022989"/>
    </source>
</evidence>
<accession>A0AAD5SXF9</accession>
<evidence type="ECO:0000259" key="12">
    <source>
        <dbReference type="PROSITE" id="PS50929"/>
    </source>
</evidence>
<feature type="domain" description="ABC transmembrane type-1" evidence="12">
    <location>
        <begin position="1"/>
        <end position="189"/>
    </location>
</feature>
<dbReference type="Pfam" id="PF00005">
    <property type="entry name" value="ABC_tran"/>
    <property type="match status" value="1"/>
</dbReference>
<dbReference type="GO" id="GO:0035556">
    <property type="term" value="P:intracellular signal transduction"/>
    <property type="evidence" value="ECO:0007669"/>
    <property type="project" value="InterPro"/>
</dbReference>
<dbReference type="PANTHER" id="PTHR24223">
    <property type="entry name" value="ATP-BINDING CASSETTE SUB-FAMILY C"/>
    <property type="match status" value="1"/>
</dbReference>
<protein>
    <submittedName>
        <fullName evidence="13">ATP-binding cassette sub- C member 11</fullName>
    </submittedName>
</protein>
<feature type="domain" description="ABC transporter" evidence="11">
    <location>
        <begin position="228"/>
        <end position="462"/>
    </location>
</feature>
<dbReference type="Proteomes" id="UP001211907">
    <property type="component" value="Unassembled WGS sequence"/>
</dbReference>
<dbReference type="GO" id="GO:0009190">
    <property type="term" value="P:cyclic nucleotide biosynthetic process"/>
    <property type="evidence" value="ECO:0007669"/>
    <property type="project" value="InterPro"/>
</dbReference>
<name>A0AAD5SXF9_9FUNG</name>
<dbReference type="SUPFAM" id="SSF90123">
    <property type="entry name" value="ABC transporter transmembrane region"/>
    <property type="match status" value="1"/>
</dbReference>
<dbReference type="InterPro" id="IPR003593">
    <property type="entry name" value="AAA+_ATPase"/>
</dbReference>
<dbReference type="GO" id="GO:0005524">
    <property type="term" value="F:ATP binding"/>
    <property type="evidence" value="ECO:0007669"/>
    <property type="project" value="UniProtKB-KW"/>
</dbReference>
<feature type="domain" description="Guanylate cyclase" evidence="10">
    <location>
        <begin position="941"/>
        <end position="1021"/>
    </location>
</feature>
<dbReference type="Pfam" id="PF00664">
    <property type="entry name" value="ABC_membrane"/>
    <property type="match status" value="1"/>
</dbReference>
<evidence type="ECO:0000256" key="4">
    <source>
        <dbReference type="ARBA" id="ARBA00022741"/>
    </source>
</evidence>
<dbReference type="PANTHER" id="PTHR24223:SF447">
    <property type="entry name" value="MULTIDRUG RESISTANCE-ASSOCIATED PROTEIN 5"/>
    <property type="match status" value="1"/>
</dbReference>
<dbReference type="Gene3D" id="1.20.1560.10">
    <property type="entry name" value="ABC transporter type 1, transmembrane domain"/>
    <property type="match status" value="1"/>
</dbReference>
<keyword evidence="14" id="KW-1185">Reference proteome</keyword>
<dbReference type="SUPFAM" id="SSF55073">
    <property type="entry name" value="Nucleotide cyclase"/>
    <property type="match status" value="2"/>
</dbReference>
<dbReference type="InterPro" id="IPR011527">
    <property type="entry name" value="ABC1_TM_dom"/>
</dbReference>
<dbReference type="SMART" id="SM00382">
    <property type="entry name" value="AAA"/>
    <property type="match status" value="1"/>
</dbReference>
<reference evidence="13" key="1">
    <citation type="submission" date="2020-05" db="EMBL/GenBank/DDBJ databases">
        <title>Phylogenomic resolution of chytrid fungi.</title>
        <authorList>
            <person name="Stajich J.E."/>
            <person name="Amses K."/>
            <person name="Simmons R."/>
            <person name="Seto K."/>
            <person name="Myers J."/>
            <person name="Bonds A."/>
            <person name="Quandt C.A."/>
            <person name="Barry K."/>
            <person name="Liu P."/>
            <person name="Grigoriev I."/>
            <person name="Longcore J.E."/>
            <person name="James T.Y."/>
        </authorList>
    </citation>
    <scope>NUCLEOTIDE SEQUENCE</scope>
    <source>
        <strain evidence="13">JEL0513</strain>
    </source>
</reference>
<dbReference type="GO" id="GO:0016020">
    <property type="term" value="C:membrane"/>
    <property type="evidence" value="ECO:0007669"/>
    <property type="project" value="UniProtKB-SubCell"/>
</dbReference>
<dbReference type="InterPro" id="IPR027417">
    <property type="entry name" value="P-loop_NTPase"/>
</dbReference>
<dbReference type="FunFam" id="3.40.50.300:FF:000630">
    <property type="entry name" value="ATP-binding cassette (ABC) transporter, putative"/>
    <property type="match status" value="1"/>
</dbReference>
<evidence type="ECO:0000256" key="9">
    <source>
        <dbReference type="SAM" id="Phobius"/>
    </source>
</evidence>
<keyword evidence="4" id="KW-0547">Nucleotide-binding</keyword>
<dbReference type="InterPro" id="IPR036640">
    <property type="entry name" value="ABC1_TM_sf"/>
</dbReference>
<evidence type="ECO:0000256" key="7">
    <source>
        <dbReference type="ARBA" id="ARBA00023136"/>
    </source>
</evidence>
<keyword evidence="6 9" id="KW-1133">Transmembrane helix</keyword>
<evidence type="ECO:0000259" key="11">
    <source>
        <dbReference type="PROSITE" id="PS50893"/>
    </source>
</evidence>
<evidence type="ECO:0000256" key="1">
    <source>
        <dbReference type="ARBA" id="ARBA00004370"/>
    </source>
</evidence>
<dbReference type="PROSITE" id="PS50125">
    <property type="entry name" value="GUANYLATE_CYCLASE_2"/>
    <property type="match status" value="2"/>
</dbReference>
<dbReference type="PROSITE" id="PS50929">
    <property type="entry name" value="ABC_TM1F"/>
    <property type="match status" value="1"/>
</dbReference>
<sequence length="2033" mass="225145">MPLGQILANFAKHLYLIDDSLPEALFQVLSITPMVVGILILVSAIVPLFIVTIPVTFGLGFYLIYVCHDAEKRLAMLEASNKSPMFSHLSTTLEGLFSIRLYNAQDSFDTFNRGLIDADHKALYSLNVVKTVQAMYLDFISSLMIYFAALFVVVRTDIPASHAGLAVAHILQLLLFVQWLARLISNVHQAITSVGTVVQFSNQIPSEAVRHVPRNTRGRPFWPESGAVEFKSVSLRYNRYGVAILKSVSFSIAAGEKIGIVGRSGSGKSTLLVALLRITEYTEGDVYIDGVDIKTLGVADLRSRIAVIPQDPVLLTGTIRSNLDPFNRREDAEIWAALKSVHLGTKIEEFPSKLDTPIVENGRAFSLAERQFFCIARAILLKTKVVVFDEPTVAADSETDTLIQTTISENFADATVIILASRFRMIAETDRIMVMKDGKIVEFDTPLALLDNAKSKFSLMLNQAPDLDQDRLRRIAVARVEAKKAAAAEKKAAPKAKRKISFVMSGGSGSGTGSKSHNGGSHLVASLTDSGSISSTEEGSSSDSSKASAKPDQAMKTSQFVSRYIRDTGRNKEKRTLIMEMLEKGQPFEEQTVGAVAMIDISGFTALTSTLLAQQGRRSSEEMTQAVSKFMSKIIDIISYHGGDVIKFLGDALLIVFEAKSASENDLRHTTRRALVCCTEVLIKGKTKSAQSPTKVAGSPTKKKACEVDEDLLDLHIGLSAGLFNHVIVGVAGKRCDYFVHGPPLGEIGGTLDNARPGELGIAKSAVEVLELPETVYSQIKIRKYETKGGSQTCEFRSLEMLQTLLSKLEPSRPDFEENMNRKMSGIEYSYETEAELGNEMINSDNFCFQFMNQSLAYKIKNLQNSKRSGDTLIQMNPTSAINYDEELNIRKYGPSSEYRRVTIMFMKFRFNYTKLKAQQLFSVMIKGLEQYDGVTQQFSVDDKGQSFFAVFGLPPWSHENNAVFAVKAAVTVADMLKSQGLTPFTIGLSTGDLLFSHMGSPIRSEAGLLGDVVNVAARLMIFNKADGFNIFCDYDTHECTSELYQHAEIGLNMLKGKLEPVSIWAIKNAKSGIDNMKLNHKEKRFFGYAEEKAKITSIFNKWVGDGQKSILIVEGASGMGKTSLLEGSLVVISKIIKDTKVGAKVCLIRGSEIERKNPLFPIKNLMRSVYQLYCQMSDVEKVAMTGRNAKFFHSSSPLAPQTALKVNMTQNQTDSVTDTVSPLALPAKVTAKSKRISKHMMNIAAASIDDSIDATKAFLSACGENPAKISFLHPIFDWIGETETAATSDTSLEAKKSTIINMIVNIMKAMTEEVKIAVICDDLQVWKFRDINGTKIDKDLLRVIHLKSSGSPAFLDKLAESLLGALPRVIAVDEKGVVTTTVSDMDYQEILAINVESAVLVAFDQLDHQFQEFLRVASAFGVYFDLIDVSAVIDGIYPPNDLIFMTETMDTFSFLEKNPEGDPNSKTKQEVPENLKRYKYSFTHVLICNTIYGSQPFGYRQEIHRRIGKYLEEQLTAENRTAVLPSVAFHYSNTSDHEKMLNFFEMLGLESLSLDGIGALNKLIQMYESERDEKNLKPVRQAQWYSALAFAESGKKSIQNARKNALKALSLIEAAWPETDQQYAAMLKENTRKQNLLWFKTIGGRLSTGEPNLEKDRVMFRCLTVLHNLASIDPSLLQKDIELINLSYLNLSIAYGTLYRPEFVNGCLKSAEWHWLSNNRYLSHVYFQQGKKFNTKISDYEAFLSSTGSLYIYKGYFEKGLEDLNICATHAKNIGDLSTFHIGKLEESNTLAEENFRFVEENDEHIMILLYAVSLEVSAVLTDNLEAAAKYSGIIASKADYTASSLAKVFRGACAIYDLRKGNLSKALETFEEMITSGIAFMTIGQKVSMQLFGYYSIFPFLYYSQEKGADTEKIHSLLQTLSTAVTVGNKLWAKPCAEAAAACCLYSSAQHILQGEPELGIAPIIRALAEPRIKKMKLLYGFHLAIVARFSKHAAQQEKYAKKASEVLSSIGAKGLAEWAKGAEVGQLYSK</sequence>
<evidence type="ECO:0000313" key="13">
    <source>
        <dbReference type="EMBL" id="KAJ3115927.1"/>
    </source>
</evidence>
<dbReference type="InterPro" id="IPR003439">
    <property type="entry name" value="ABC_transporter-like_ATP-bd"/>
</dbReference>
<dbReference type="Pfam" id="PF00211">
    <property type="entry name" value="Guanylate_cyc"/>
    <property type="match status" value="1"/>
</dbReference>
<dbReference type="GO" id="GO:0140359">
    <property type="term" value="F:ABC-type transporter activity"/>
    <property type="evidence" value="ECO:0007669"/>
    <property type="project" value="InterPro"/>
</dbReference>
<dbReference type="PROSITE" id="PS50893">
    <property type="entry name" value="ABC_TRANSPORTER_2"/>
    <property type="match status" value="1"/>
</dbReference>